<reference evidence="2 3" key="1">
    <citation type="journal article" date="2018" name="J. Microbiol.">
        <title>Bacillus spongiae sp. nov., isolated from sponge of Jeju Island.</title>
        <authorList>
            <person name="Lee G.E."/>
            <person name="Im W.T."/>
            <person name="Park J.S."/>
        </authorList>
    </citation>
    <scope>NUCLEOTIDE SEQUENCE [LARGE SCALE GENOMIC DNA]</scope>
    <source>
        <strain evidence="2 3">135PIL107-10</strain>
    </source>
</reference>
<keyword evidence="3" id="KW-1185">Reference proteome</keyword>
<protein>
    <submittedName>
        <fullName evidence="2">Uncharacterized protein</fullName>
    </submittedName>
</protein>
<feature type="transmembrane region" description="Helical" evidence="1">
    <location>
        <begin position="79"/>
        <end position="100"/>
    </location>
</feature>
<sequence>MYVVSTFASSLIVEPLLLEVQEENILLEDILVLPLESHLTHIPNEKVPTEKGYIDFGAIFGAICMLLGVIYGFKVTIGPILLALVGLIVGGVLGALIYHVKKKKIGKIKESCSEILIMIHCQKHQSHQIISILECYAPLSISHID</sequence>
<name>A0ABU8H9G7_9BACI</name>
<keyword evidence="1" id="KW-0472">Membrane</keyword>
<feature type="transmembrane region" description="Helical" evidence="1">
    <location>
        <begin position="53"/>
        <end position="73"/>
    </location>
</feature>
<dbReference type="RefSeq" id="WP_336585346.1">
    <property type="nucleotide sequence ID" value="NZ_JBBAXC010000002.1"/>
</dbReference>
<evidence type="ECO:0000313" key="3">
    <source>
        <dbReference type="Proteomes" id="UP001312865"/>
    </source>
</evidence>
<evidence type="ECO:0000256" key="1">
    <source>
        <dbReference type="SAM" id="Phobius"/>
    </source>
</evidence>
<evidence type="ECO:0000313" key="2">
    <source>
        <dbReference type="EMBL" id="MEI5905928.1"/>
    </source>
</evidence>
<keyword evidence="1" id="KW-1133">Transmembrane helix</keyword>
<organism evidence="2 3">
    <name type="scientific">Bacillus spongiae</name>
    <dbReference type="NCBI Taxonomy" id="2683610"/>
    <lineage>
        <taxon>Bacteria</taxon>
        <taxon>Bacillati</taxon>
        <taxon>Bacillota</taxon>
        <taxon>Bacilli</taxon>
        <taxon>Bacillales</taxon>
        <taxon>Bacillaceae</taxon>
        <taxon>Bacillus</taxon>
    </lineage>
</organism>
<comment type="caution">
    <text evidence="2">The sequence shown here is derived from an EMBL/GenBank/DDBJ whole genome shotgun (WGS) entry which is preliminary data.</text>
</comment>
<proteinExistence type="predicted"/>
<dbReference type="Proteomes" id="UP001312865">
    <property type="component" value="Unassembled WGS sequence"/>
</dbReference>
<keyword evidence="1" id="KW-0812">Transmembrane</keyword>
<dbReference type="EMBL" id="JBBAXC010000002">
    <property type="protein sequence ID" value="MEI5905928.1"/>
    <property type="molecule type" value="Genomic_DNA"/>
</dbReference>
<gene>
    <name evidence="2" type="ORF">WAK64_02455</name>
</gene>
<accession>A0ABU8H9G7</accession>